<evidence type="ECO:0000256" key="1">
    <source>
        <dbReference type="SAM" id="Phobius"/>
    </source>
</evidence>
<reference evidence="2 3" key="1">
    <citation type="journal article" date="2017" name="Int. J. Syst. Evol. Microbiol.">
        <title>Mucilaginibacterpsychrotolerans sp. nov., isolated from peatlands.</title>
        <authorList>
            <person name="Deng Y."/>
            <person name="Shen L."/>
            <person name="Xu B."/>
            <person name="Liu Y."/>
            <person name="Gu Z."/>
            <person name="Liu H."/>
            <person name="Zhou Y."/>
        </authorList>
    </citation>
    <scope>NUCLEOTIDE SEQUENCE [LARGE SCALE GENOMIC DNA]</scope>
    <source>
        <strain evidence="2 3">NH7-4</strain>
    </source>
</reference>
<protein>
    <submittedName>
        <fullName evidence="2">Uncharacterized protein</fullName>
    </submittedName>
</protein>
<evidence type="ECO:0000313" key="2">
    <source>
        <dbReference type="EMBL" id="TFF38843.1"/>
    </source>
</evidence>
<accession>A0A4Y8SIE3</accession>
<name>A0A4Y8SIE3_9SPHI</name>
<keyword evidence="1" id="KW-1133">Transmembrane helix</keyword>
<evidence type="ECO:0000313" key="3">
    <source>
        <dbReference type="Proteomes" id="UP000297540"/>
    </source>
</evidence>
<organism evidence="2 3">
    <name type="scientific">Mucilaginibacter psychrotolerans</name>
    <dbReference type="NCBI Taxonomy" id="1524096"/>
    <lineage>
        <taxon>Bacteria</taxon>
        <taxon>Pseudomonadati</taxon>
        <taxon>Bacteroidota</taxon>
        <taxon>Sphingobacteriia</taxon>
        <taxon>Sphingobacteriales</taxon>
        <taxon>Sphingobacteriaceae</taxon>
        <taxon>Mucilaginibacter</taxon>
    </lineage>
</organism>
<keyword evidence="1" id="KW-0812">Transmembrane</keyword>
<dbReference type="OrthoDB" id="123418at2"/>
<feature type="transmembrane region" description="Helical" evidence="1">
    <location>
        <begin position="116"/>
        <end position="136"/>
    </location>
</feature>
<sequence length="197" mass="21516">MDTPYLPSNQQLLKNAVGGLFMMILFTAIWATIAESIFAGGDYWVGAVFFTLLIAAFLLQYLKLNTALKAMAEGDSDAETGKEKARSKWFNLIFAAEGIAIFVANTVLLNTGHQNLFVPTFALIVGLHFFPLGLVFKRKFDYVVGLWTSLIAVWGLLTIIGHYPPAHASAWVCIGCSLATSAYAVKMIGDGKRAMKN</sequence>
<dbReference type="AlphaFoldDB" id="A0A4Y8SIE3"/>
<dbReference type="RefSeq" id="WP_133228192.1">
    <property type="nucleotide sequence ID" value="NZ_SOZE01000005.1"/>
</dbReference>
<proteinExistence type="predicted"/>
<feature type="transmembrane region" description="Helical" evidence="1">
    <location>
        <begin position="169"/>
        <end position="189"/>
    </location>
</feature>
<feature type="transmembrane region" description="Helical" evidence="1">
    <location>
        <begin position="89"/>
        <end position="110"/>
    </location>
</feature>
<keyword evidence="1" id="KW-0472">Membrane</keyword>
<feature type="transmembrane region" description="Helical" evidence="1">
    <location>
        <begin position="12"/>
        <end position="31"/>
    </location>
</feature>
<feature type="transmembrane region" description="Helical" evidence="1">
    <location>
        <begin position="43"/>
        <end position="62"/>
    </location>
</feature>
<gene>
    <name evidence="2" type="ORF">E2R66_07515</name>
</gene>
<comment type="caution">
    <text evidence="2">The sequence shown here is derived from an EMBL/GenBank/DDBJ whole genome shotgun (WGS) entry which is preliminary data.</text>
</comment>
<keyword evidence="3" id="KW-1185">Reference proteome</keyword>
<feature type="transmembrane region" description="Helical" evidence="1">
    <location>
        <begin position="143"/>
        <end position="163"/>
    </location>
</feature>
<dbReference type="EMBL" id="SOZE01000005">
    <property type="protein sequence ID" value="TFF38843.1"/>
    <property type="molecule type" value="Genomic_DNA"/>
</dbReference>
<dbReference type="Proteomes" id="UP000297540">
    <property type="component" value="Unassembled WGS sequence"/>
</dbReference>